<name>A0A9W9EI06_9EURO</name>
<protein>
    <recommendedName>
        <fullName evidence="6">Mannose-6-phosphate isomerase</fullName>
        <ecNumber evidence="5">5.3.1.8</ecNumber>
    </recommendedName>
    <alternativeName>
        <fullName evidence="10">Phosphohexomutase</fullName>
    </alternativeName>
    <alternativeName>
        <fullName evidence="11">Phosphomannose isomerase</fullName>
    </alternativeName>
</protein>
<feature type="binding site" evidence="12">
    <location>
        <position position="133"/>
    </location>
    <ligand>
        <name>Zn(2+)</name>
        <dbReference type="ChEBI" id="CHEBI:29105"/>
    </ligand>
</feature>
<dbReference type="InterPro" id="IPR011051">
    <property type="entry name" value="RmlC_Cupin_sf"/>
</dbReference>
<dbReference type="CDD" id="cd07011">
    <property type="entry name" value="cupin_PMI_type_I_N"/>
    <property type="match status" value="1"/>
</dbReference>
<dbReference type="InterPro" id="IPR001250">
    <property type="entry name" value="Man6P_Isoase-1"/>
</dbReference>
<dbReference type="GO" id="GO:0004476">
    <property type="term" value="F:mannose-6-phosphate isomerase activity"/>
    <property type="evidence" value="ECO:0007669"/>
    <property type="project" value="UniProtKB-EC"/>
</dbReference>
<evidence type="ECO:0000256" key="4">
    <source>
        <dbReference type="ARBA" id="ARBA00010772"/>
    </source>
</evidence>
<dbReference type="GO" id="GO:0005829">
    <property type="term" value="C:cytosol"/>
    <property type="evidence" value="ECO:0007669"/>
    <property type="project" value="TreeGrafter"/>
</dbReference>
<reference evidence="14" key="2">
    <citation type="journal article" date="2023" name="IMA Fungus">
        <title>Comparative genomic study of the Penicillium genus elucidates a diverse pangenome and 15 lateral gene transfer events.</title>
        <authorList>
            <person name="Petersen C."/>
            <person name="Sorensen T."/>
            <person name="Nielsen M.R."/>
            <person name="Sondergaard T.E."/>
            <person name="Sorensen J.L."/>
            <person name="Fitzpatrick D.A."/>
            <person name="Frisvad J.C."/>
            <person name="Nielsen K.L."/>
        </authorList>
    </citation>
    <scope>NUCLEOTIDE SEQUENCE</scope>
    <source>
        <strain evidence="14">IBT 30761</strain>
    </source>
</reference>
<dbReference type="PIRSF" id="PIRSF001480">
    <property type="entry name" value="Mannose-6-phosphate_isomerase"/>
    <property type="match status" value="1"/>
</dbReference>
<dbReference type="Gene3D" id="1.10.441.10">
    <property type="entry name" value="Phosphomannose Isomerase, domain 2"/>
    <property type="match status" value="1"/>
</dbReference>
<comment type="pathway">
    <text evidence="3">Nucleotide-sugar biosynthesis; GDP-alpha-D-mannose biosynthesis; alpha-D-mannose 1-phosphate from D-fructose 6-phosphate: step 1/2.</text>
</comment>
<accession>A0A9W9EI06</accession>
<evidence type="ECO:0000256" key="9">
    <source>
        <dbReference type="ARBA" id="ARBA00023235"/>
    </source>
</evidence>
<dbReference type="SUPFAM" id="SSF51182">
    <property type="entry name" value="RmlC-like cupins"/>
    <property type="match status" value="1"/>
</dbReference>
<feature type="domain" description="Phosphomannose isomerase type I catalytic" evidence="13">
    <location>
        <begin position="6"/>
        <end position="149"/>
    </location>
</feature>
<dbReference type="GO" id="GO:0008270">
    <property type="term" value="F:zinc ion binding"/>
    <property type="evidence" value="ECO:0007669"/>
    <property type="project" value="InterPro"/>
</dbReference>
<comment type="similarity">
    <text evidence="4">Belongs to the mannose-6-phosphate isomerase type 1 family.</text>
</comment>
<dbReference type="PANTHER" id="PTHR10309:SF4">
    <property type="entry name" value="MANNOSE-6-PHOSPHATE ISOMERASE"/>
    <property type="match status" value="1"/>
</dbReference>
<comment type="cofactor">
    <cofactor evidence="12">
        <name>Zn(2+)</name>
        <dbReference type="ChEBI" id="CHEBI:29105"/>
    </cofactor>
    <text evidence="12">Binds 1 zinc ion per subunit.</text>
</comment>
<evidence type="ECO:0000256" key="8">
    <source>
        <dbReference type="ARBA" id="ARBA00022833"/>
    </source>
</evidence>
<dbReference type="InterPro" id="IPR046457">
    <property type="entry name" value="PMI_typeI_cat"/>
</dbReference>
<dbReference type="Pfam" id="PF20511">
    <property type="entry name" value="PMI_typeI_cat"/>
    <property type="match status" value="1"/>
</dbReference>
<dbReference type="Proteomes" id="UP001149074">
    <property type="component" value="Unassembled WGS sequence"/>
</dbReference>
<evidence type="ECO:0000313" key="14">
    <source>
        <dbReference type="EMBL" id="KAJ5082182.1"/>
    </source>
</evidence>
<feature type="binding site" evidence="12">
    <location>
        <position position="258"/>
    </location>
    <ligand>
        <name>Zn(2+)</name>
        <dbReference type="ChEBI" id="CHEBI:29105"/>
    </ligand>
</feature>
<gene>
    <name evidence="14" type="ORF">N7532_011225</name>
</gene>
<keyword evidence="15" id="KW-1185">Reference proteome</keyword>
<dbReference type="EC" id="5.3.1.8" evidence="5"/>
<evidence type="ECO:0000256" key="11">
    <source>
        <dbReference type="ARBA" id="ARBA00030762"/>
    </source>
</evidence>
<dbReference type="RefSeq" id="XP_056468704.1">
    <property type="nucleotide sequence ID" value="XM_056623716.1"/>
</dbReference>
<proteinExistence type="inferred from homology"/>
<dbReference type="InterPro" id="IPR014710">
    <property type="entry name" value="RmlC-like_jellyroll"/>
</dbReference>
<keyword evidence="8 12" id="KW-0862">Zinc</keyword>
<dbReference type="PANTHER" id="PTHR10309">
    <property type="entry name" value="MANNOSE-6-PHOSPHATE ISOMERASE"/>
    <property type="match status" value="1"/>
</dbReference>
<dbReference type="GO" id="GO:0005975">
    <property type="term" value="P:carbohydrate metabolic process"/>
    <property type="evidence" value="ECO:0007669"/>
    <property type="project" value="InterPro"/>
</dbReference>
<dbReference type="EMBL" id="JAPQKI010000011">
    <property type="protein sequence ID" value="KAJ5082182.1"/>
    <property type="molecule type" value="Genomic_DNA"/>
</dbReference>
<evidence type="ECO:0000256" key="7">
    <source>
        <dbReference type="ARBA" id="ARBA00022723"/>
    </source>
</evidence>
<comment type="catalytic activity">
    <reaction evidence="1">
        <text>D-mannose 6-phosphate = D-fructose 6-phosphate</text>
        <dbReference type="Rhea" id="RHEA:12356"/>
        <dbReference type="ChEBI" id="CHEBI:58735"/>
        <dbReference type="ChEBI" id="CHEBI:61527"/>
        <dbReference type="EC" id="5.3.1.8"/>
    </reaction>
</comment>
<sequence length="406" mass="45295">MADTVVQLKCECKHDPWGKQGSSSLAGRLWSQIPGSDELSESDTYSEMWMGTYPTAPSRLVSNDELLSSYLKKNHDLVGNSFFKRYNTEVPFLPKVLSFQKALPLQIHPDKKLAEKLHNKDPIKFGDTNHKPEIAIALSRFELFVGFKPRERLAEVYGLKPLEKIVPQDKRSLDEEVLRETCRTLLSLPPEEVADLIKELQKVPNSELGNHQNIPALLDRLSEQYSEFDNGNLVATLLMNYMVLEPGQAICVPADSIHAYLSGDILECMARSDNVLNTGFCPRADRDNVDLFAQALTFKPQGTDAALLPGHPSLLGSNGRTTKYAPPISEFNVLYLDLQPSQNETHAELQSPSIFVVTQGSGKMKILGEGRSVDLQEGSVYFAGRSAKLQFYSDDGLKLYRSYATI</sequence>
<dbReference type="AlphaFoldDB" id="A0A9W9EI06"/>
<dbReference type="OrthoDB" id="6605218at2759"/>
<feature type="binding site" evidence="12">
    <location>
        <position position="108"/>
    </location>
    <ligand>
        <name>Zn(2+)</name>
        <dbReference type="ChEBI" id="CHEBI:29105"/>
    </ligand>
</feature>
<dbReference type="NCBIfam" id="TIGR00218">
    <property type="entry name" value="manA"/>
    <property type="match status" value="1"/>
</dbReference>
<dbReference type="Gene3D" id="2.60.120.10">
    <property type="entry name" value="Jelly Rolls"/>
    <property type="match status" value="2"/>
</dbReference>
<dbReference type="GeneID" id="81362695"/>
<evidence type="ECO:0000256" key="5">
    <source>
        <dbReference type="ARBA" id="ARBA00011956"/>
    </source>
</evidence>
<evidence type="ECO:0000256" key="3">
    <source>
        <dbReference type="ARBA" id="ARBA00004666"/>
    </source>
</evidence>
<evidence type="ECO:0000259" key="13">
    <source>
        <dbReference type="Pfam" id="PF20511"/>
    </source>
</evidence>
<organism evidence="14 15">
    <name type="scientific">Penicillium argentinense</name>
    <dbReference type="NCBI Taxonomy" id="1131581"/>
    <lineage>
        <taxon>Eukaryota</taxon>
        <taxon>Fungi</taxon>
        <taxon>Dikarya</taxon>
        <taxon>Ascomycota</taxon>
        <taxon>Pezizomycotina</taxon>
        <taxon>Eurotiomycetes</taxon>
        <taxon>Eurotiomycetidae</taxon>
        <taxon>Eurotiales</taxon>
        <taxon>Aspergillaceae</taxon>
        <taxon>Penicillium</taxon>
    </lineage>
</organism>
<dbReference type="GO" id="GO:0009298">
    <property type="term" value="P:GDP-mannose biosynthetic process"/>
    <property type="evidence" value="ECO:0007669"/>
    <property type="project" value="InterPro"/>
</dbReference>
<dbReference type="InterPro" id="IPR016305">
    <property type="entry name" value="Mannose-6-P_Isomerase"/>
</dbReference>
<evidence type="ECO:0000256" key="2">
    <source>
        <dbReference type="ARBA" id="ARBA00002564"/>
    </source>
</evidence>
<evidence type="ECO:0000256" key="1">
    <source>
        <dbReference type="ARBA" id="ARBA00000757"/>
    </source>
</evidence>
<evidence type="ECO:0000256" key="12">
    <source>
        <dbReference type="PIRSR" id="PIRSR001480-2"/>
    </source>
</evidence>
<evidence type="ECO:0000256" key="6">
    <source>
        <dbReference type="ARBA" id="ARBA00018236"/>
    </source>
</evidence>
<keyword evidence="9" id="KW-0413">Isomerase</keyword>
<evidence type="ECO:0000256" key="10">
    <source>
        <dbReference type="ARBA" id="ARBA00029741"/>
    </source>
</evidence>
<dbReference type="PRINTS" id="PR00714">
    <property type="entry name" value="MAN6PISMRASE"/>
</dbReference>
<keyword evidence="7 12" id="KW-0479">Metal-binding</keyword>
<reference evidence="14" key="1">
    <citation type="submission" date="2022-11" db="EMBL/GenBank/DDBJ databases">
        <authorList>
            <person name="Petersen C."/>
        </authorList>
    </citation>
    <scope>NUCLEOTIDE SEQUENCE</scope>
    <source>
        <strain evidence="14">IBT 30761</strain>
    </source>
</reference>
<comment type="caution">
    <text evidence="14">The sequence shown here is derived from an EMBL/GenBank/DDBJ whole genome shotgun (WGS) entry which is preliminary data.</text>
</comment>
<feature type="binding site" evidence="12">
    <location>
        <position position="106"/>
    </location>
    <ligand>
        <name>Zn(2+)</name>
        <dbReference type="ChEBI" id="CHEBI:29105"/>
    </ligand>
</feature>
<evidence type="ECO:0000313" key="15">
    <source>
        <dbReference type="Proteomes" id="UP001149074"/>
    </source>
</evidence>
<comment type="function">
    <text evidence="2">Involved in the synthesis of the GDP-mannose and dolichol-phosphate-mannose required for a number of critical mannosyl transfer reactions.</text>
</comment>